<dbReference type="AlphaFoldDB" id="A0A0D3DJW5"/>
<organism evidence="1 2">
    <name type="scientific">Brassica oleracea var. oleracea</name>
    <dbReference type="NCBI Taxonomy" id="109376"/>
    <lineage>
        <taxon>Eukaryota</taxon>
        <taxon>Viridiplantae</taxon>
        <taxon>Streptophyta</taxon>
        <taxon>Embryophyta</taxon>
        <taxon>Tracheophyta</taxon>
        <taxon>Spermatophyta</taxon>
        <taxon>Magnoliopsida</taxon>
        <taxon>eudicotyledons</taxon>
        <taxon>Gunneridae</taxon>
        <taxon>Pentapetalae</taxon>
        <taxon>rosids</taxon>
        <taxon>malvids</taxon>
        <taxon>Brassicales</taxon>
        <taxon>Brassicaceae</taxon>
        <taxon>Brassiceae</taxon>
        <taxon>Brassica</taxon>
    </lineage>
</organism>
<reference evidence="1" key="2">
    <citation type="submission" date="2015-03" db="UniProtKB">
        <authorList>
            <consortium name="EnsemblPlants"/>
        </authorList>
    </citation>
    <scope>IDENTIFICATION</scope>
</reference>
<accession>A0A0D3DJW5</accession>
<keyword evidence="2" id="KW-1185">Reference proteome</keyword>
<evidence type="ECO:0000313" key="1">
    <source>
        <dbReference type="EnsemblPlants" id="Bo8g016620.1"/>
    </source>
</evidence>
<evidence type="ECO:0000313" key="2">
    <source>
        <dbReference type="Proteomes" id="UP000032141"/>
    </source>
</evidence>
<dbReference type="Gramene" id="Bo8g016620.1">
    <property type="protein sequence ID" value="Bo8g016620.1"/>
    <property type="gene ID" value="Bo8g016620"/>
</dbReference>
<reference evidence="1 2" key="1">
    <citation type="journal article" date="2014" name="Genome Biol.">
        <title>Transcriptome and methylome profiling reveals relics of genome dominance in the mesopolyploid Brassica oleracea.</title>
        <authorList>
            <person name="Parkin I.A."/>
            <person name="Koh C."/>
            <person name="Tang H."/>
            <person name="Robinson S.J."/>
            <person name="Kagale S."/>
            <person name="Clarke W.E."/>
            <person name="Town C.D."/>
            <person name="Nixon J."/>
            <person name="Krishnakumar V."/>
            <person name="Bidwell S.L."/>
            <person name="Denoeud F."/>
            <person name="Belcram H."/>
            <person name="Links M.G."/>
            <person name="Just J."/>
            <person name="Clarke C."/>
            <person name="Bender T."/>
            <person name="Huebert T."/>
            <person name="Mason A.S."/>
            <person name="Pires J.C."/>
            <person name="Barker G."/>
            <person name="Moore J."/>
            <person name="Walley P.G."/>
            <person name="Manoli S."/>
            <person name="Batley J."/>
            <person name="Edwards D."/>
            <person name="Nelson M.N."/>
            <person name="Wang X."/>
            <person name="Paterson A.H."/>
            <person name="King G."/>
            <person name="Bancroft I."/>
            <person name="Chalhoub B."/>
            <person name="Sharpe A.G."/>
        </authorList>
    </citation>
    <scope>NUCLEOTIDE SEQUENCE</scope>
    <source>
        <strain evidence="1 2">cv. TO1000</strain>
    </source>
</reference>
<sequence>MCPLSRFLYLTRSIYFTGLSDGVSVYVHGQYAHLSLDTLNLHVYLSILL</sequence>
<dbReference type="Proteomes" id="UP000032141">
    <property type="component" value="Chromosome C8"/>
</dbReference>
<proteinExistence type="predicted"/>
<dbReference type="HOGENOM" id="CLU_3144837_0_0_1"/>
<dbReference type="EnsemblPlants" id="Bo8g016620.1">
    <property type="protein sequence ID" value="Bo8g016620.1"/>
    <property type="gene ID" value="Bo8g016620"/>
</dbReference>
<name>A0A0D3DJW5_BRAOL</name>
<protein>
    <submittedName>
        <fullName evidence="1">Uncharacterized protein</fullName>
    </submittedName>
</protein>